<dbReference type="SMART" id="SM00829">
    <property type="entry name" value="PKS_ER"/>
    <property type="match status" value="1"/>
</dbReference>
<evidence type="ECO:0000313" key="2">
    <source>
        <dbReference type="EMBL" id="ATA19958.1"/>
    </source>
</evidence>
<dbReference type="InterPro" id="IPR013154">
    <property type="entry name" value="ADH-like_N"/>
</dbReference>
<evidence type="ECO:0000259" key="1">
    <source>
        <dbReference type="SMART" id="SM00829"/>
    </source>
</evidence>
<dbReference type="PANTHER" id="PTHR45033:SF2">
    <property type="entry name" value="ZINC-TYPE ALCOHOL DEHYDROGENASE-LIKE PROTEIN C1773.06C"/>
    <property type="match status" value="1"/>
</dbReference>
<sequence length="343" mass="36639">MTNTMKQWQLQQFGIGQLQQAKVPIPTPANHQLLVKVAAVALNYRDKLVIEGELLPEKPPMPFVPTSDMAGTVVAVGSDVTRFKQGDRVCGNFWVQWVDGEPPAEMLLHGLSLGGPLPGMLAEYVLLEEHAAVAVAPTLTNEEAATLPIAGLTAWFALIETGRLEAGQTVVTQGTGGVSLFALQIARAFGARVIVTSRSAQKLARIKTLAHCETINTVEQPAWAQAVLALTGGRGAEHIIETIGGENLTQSVSALAGGGRIAQIGFLNGPDITLSAVPLMLRRAVIQGISVGHRRAFEKMMDAFAHKGIRPVIDHVYGFHDVPAAFQHLDRGPFGKVVIRIAP</sequence>
<keyword evidence="3" id="KW-1185">Reference proteome</keyword>
<proteinExistence type="predicted"/>
<dbReference type="Pfam" id="PF00107">
    <property type="entry name" value="ADH_zinc_N"/>
    <property type="match status" value="1"/>
</dbReference>
<dbReference type="InterPro" id="IPR020843">
    <property type="entry name" value="ER"/>
</dbReference>
<dbReference type="Pfam" id="PF08240">
    <property type="entry name" value="ADH_N"/>
    <property type="match status" value="1"/>
</dbReference>
<dbReference type="Gene3D" id="3.90.180.10">
    <property type="entry name" value="Medium-chain alcohol dehydrogenases, catalytic domain"/>
    <property type="match status" value="1"/>
</dbReference>
<dbReference type="SUPFAM" id="SSF51735">
    <property type="entry name" value="NAD(P)-binding Rossmann-fold domains"/>
    <property type="match status" value="1"/>
</dbReference>
<dbReference type="InterPro" id="IPR013149">
    <property type="entry name" value="ADH-like_C"/>
</dbReference>
<dbReference type="Gene3D" id="3.40.50.720">
    <property type="entry name" value="NAD(P)-binding Rossmann-like Domain"/>
    <property type="match status" value="1"/>
</dbReference>
<organism evidence="2 3">
    <name type="scientific">Gibbsiella quercinecans</name>
    <dbReference type="NCBI Taxonomy" id="929813"/>
    <lineage>
        <taxon>Bacteria</taxon>
        <taxon>Pseudomonadati</taxon>
        <taxon>Pseudomonadota</taxon>
        <taxon>Gammaproteobacteria</taxon>
        <taxon>Enterobacterales</taxon>
        <taxon>Yersiniaceae</taxon>
        <taxon>Gibbsiella</taxon>
    </lineage>
</organism>
<dbReference type="InterPro" id="IPR011032">
    <property type="entry name" value="GroES-like_sf"/>
</dbReference>
<accession>A0A250B148</accession>
<reference evidence="2 3" key="1">
    <citation type="submission" date="2016-01" db="EMBL/GenBank/DDBJ databases">
        <authorList>
            <person name="Oliw E.H."/>
        </authorList>
    </citation>
    <scope>NUCLEOTIDE SEQUENCE [LARGE SCALE GENOMIC DNA]</scope>
    <source>
        <strain evidence="2 3">FRB97</strain>
    </source>
</reference>
<dbReference type="InterPro" id="IPR052711">
    <property type="entry name" value="Zinc_ADH-like"/>
</dbReference>
<evidence type="ECO:0000313" key="3">
    <source>
        <dbReference type="Proteomes" id="UP000217182"/>
    </source>
</evidence>
<dbReference type="PANTHER" id="PTHR45033">
    <property type="match status" value="1"/>
</dbReference>
<dbReference type="KEGG" id="gqu:AWC35_11780"/>
<protein>
    <submittedName>
        <fullName evidence="2">Alcohol dehydrogenase</fullName>
    </submittedName>
</protein>
<gene>
    <name evidence="2" type="ORF">AWC35_11780</name>
</gene>
<dbReference type="InterPro" id="IPR036291">
    <property type="entry name" value="NAD(P)-bd_dom_sf"/>
</dbReference>
<dbReference type="RefSeq" id="WP_095846563.1">
    <property type="nucleotide sequence ID" value="NZ_CP014136.1"/>
</dbReference>
<dbReference type="AlphaFoldDB" id="A0A250B148"/>
<feature type="domain" description="Enoyl reductase (ER)" evidence="1">
    <location>
        <begin position="16"/>
        <end position="339"/>
    </location>
</feature>
<dbReference type="SUPFAM" id="SSF50129">
    <property type="entry name" value="GroES-like"/>
    <property type="match status" value="1"/>
</dbReference>
<dbReference type="EMBL" id="CP014136">
    <property type="protein sequence ID" value="ATA19958.1"/>
    <property type="molecule type" value="Genomic_DNA"/>
</dbReference>
<dbReference type="CDD" id="cd08276">
    <property type="entry name" value="MDR7"/>
    <property type="match status" value="1"/>
</dbReference>
<dbReference type="GO" id="GO:0016491">
    <property type="term" value="F:oxidoreductase activity"/>
    <property type="evidence" value="ECO:0007669"/>
    <property type="project" value="InterPro"/>
</dbReference>
<name>A0A250B148_9GAMM</name>
<dbReference type="Proteomes" id="UP000217182">
    <property type="component" value="Chromosome"/>
</dbReference>
<dbReference type="OrthoDB" id="9787435at2"/>